<sequence>MWQKGGTIDAFEAKWNPKRRASLPKSFLEAYPGTVHQVISTENYMNFLL</sequence>
<evidence type="ECO:0000313" key="1">
    <source>
        <dbReference type="EMBL" id="EOZ99648.1"/>
    </source>
</evidence>
<proteinExistence type="predicted"/>
<keyword evidence="2" id="KW-1185">Reference proteome</keyword>
<name>S2EBC4_INDAL</name>
<dbReference type="STRING" id="1189612.A33Q_0329"/>
<organism evidence="1 2">
    <name type="scientific">Indibacter alkaliphilus (strain CCUG 57479 / KCTC 22604 / LW1)</name>
    <dbReference type="NCBI Taxonomy" id="1189612"/>
    <lineage>
        <taxon>Bacteria</taxon>
        <taxon>Pseudomonadati</taxon>
        <taxon>Bacteroidota</taxon>
        <taxon>Cytophagia</taxon>
        <taxon>Cytophagales</taxon>
        <taxon>Cyclobacteriaceae</taxon>
    </lineage>
</organism>
<comment type="caution">
    <text evidence="1">The sequence shown here is derived from an EMBL/GenBank/DDBJ whole genome shotgun (WGS) entry which is preliminary data.</text>
</comment>
<dbReference type="AlphaFoldDB" id="S2EBC4"/>
<gene>
    <name evidence="1" type="ORF">A33Q_0329</name>
</gene>
<protein>
    <submittedName>
        <fullName evidence="1">Uncharacterized protein</fullName>
    </submittedName>
</protein>
<dbReference type="Proteomes" id="UP000006073">
    <property type="component" value="Unassembled WGS sequence"/>
</dbReference>
<accession>S2EBC4</accession>
<reference evidence="1 2" key="1">
    <citation type="journal article" date="2013" name="Genome Announc.">
        <title>Draft Genome Sequence of Indibacter alkaliphilus Strain LW1T, Isolated from Lonar Lake, a Haloalkaline Lake in the Buldana District of Maharashtra, India.</title>
        <authorList>
            <person name="Singh A."/>
            <person name="Kumar Jangir P."/>
            <person name="Sharma R."/>
            <person name="Singh A."/>
            <person name="Kumar Pinnaka A."/>
            <person name="Shivaji S."/>
        </authorList>
    </citation>
    <scope>NUCLEOTIDE SEQUENCE [LARGE SCALE GENOMIC DNA]</scope>
    <source>
        <strain evidence="2">CCUG 57479 / KCTC 22604 / LW1</strain>
    </source>
</reference>
<evidence type="ECO:0000313" key="2">
    <source>
        <dbReference type="Proteomes" id="UP000006073"/>
    </source>
</evidence>
<dbReference type="EMBL" id="ALWO02000011">
    <property type="protein sequence ID" value="EOZ99648.1"/>
    <property type="molecule type" value="Genomic_DNA"/>
</dbReference>